<accession>A0A0C2VM24</accession>
<gene>
    <name evidence="4" type="ORF">KP78_14300</name>
</gene>
<feature type="transmembrane region" description="Helical" evidence="2">
    <location>
        <begin position="12"/>
        <end position="32"/>
    </location>
</feature>
<protein>
    <recommendedName>
        <fullName evidence="3">Thioredoxin domain-containing protein</fullName>
    </recommendedName>
</protein>
<dbReference type="OrthoDB" id="25753at2"/>
<dbReference type="PANTHER" id="PTHR42852:SF17">
    <property type="entry name" value="THIOREDOXIN-LIKE PROTEIN HI_1115"/>
    <property type="match status" value="1"/>
</dbReference>
<dbReference type="PROSITE" id="PS51352">
    <property type="entry name" value="THIOREDOXIN_2"/>
    <property type="match status" value="1"/>
</dbReference>
<evidence type="ECO:0000259" key="3">
    <source>
        <dbReference type="PROSITE" id="PS51352"/>
    </source>
</evidence>
<dbReference type="EMBL" id="JXRP01000009">
    <property type="protein sequence ID" value="KIL49962.1"/>
    <property type="molecule type" value="Genomic_DNA"/>
</dbReference>
<evidence type="ECO:0000313" key="4">
    <source>
        <dbReference type="EMBL" id="KIL49962.1"/>
    </source>
</evidence>
<dbReference type="InterPro" id="IPR017937">
    <property type="entry name" value="Thioredoxin_CS"/>
</dbReference>
<sequence length="189" mass="21493">MKKIAWLLHSGIWTLIMGGFGFYLLLTGVGTFDEPIIEKEAPVNTAPVVNEALQRVPDFSLKALDGTTIQISDLKGKKVIVNFWTTWCPPCREEMPALQSYYEEYRDVHQVEIVAVNLTKEDHGKDKIEQFAREYGLTFPVVLDEEGKAQKQYMIMTLPTTFIVNEQGQIQKKIIGPVTREMLTEEIGN</sequence>
<keyword evidence="1" id="KW-1015">Disulfide bond</keyword>
<dbReference type="AlphaFoldDB" id="A0A0C2VM24"/>
<dbReference type="GO" id="GO:0016209">
    <property type="term" value="F:antioxidant activity"/>
    <property type="evidence" value="ECO:0007669"/>
    <property type="project" value="InterPro"/>
</dbReference>
<evidence type="ECO:0000256" key="2">
    <source>
        <dbReference type="SAM" id="Phobius"/>
    </source>
</evidence>
<dbReference type="InterPro" id="IPR000866">
    <property type="entry name" value="AhpC/TSA"/>
</dbReference>
<dbReference type="InterPro" id="IPR013766">
    <property type="entry name" value="Thioredoxin_domain"/>
</dbReference>
<dbReference type="Proteomes" id="UP000031938">
    <property type="component" value="Unassembled WGS sequence"/>
</dbReference>
<dbReference type="InterPro" id="IPR036249">
    <property type="entry name" value="Thioredoxin-like_sf"/>
</dbReference>
<evidence type="ECO:0000256" key="1">
    <source>
        <dbReference type="ARBA" id="ARBA00023157"/>
    </source>
</evidence>
<dbReference type="RefSeq" id="WP_052474655.1">
    <property type="nucleotide sequence ID" value="NZ_JXRP01000009.1"/>
</dbReference>
<dbReference type="SUPFAM" id="SSF52833">
    <property type="entry name" value="Thioredoxin-like"/>
    <property type="match status" value="1"/>
</dbReference>
<organism evidence="4 5">
    <name type="scientific">Jeotgalibacillus soli</name>
    <dbReference type="NCBI Taxonomy" id="889306"/>
    <lineage>
        <taxon>Bacteria</taxon>
        <taxon>Bacillati</taxon>
        <taxon>Bacillota</taxon>
        <taxon>Bacilli</taxon>
        <taxon>Bacillales</taxon>
        <taxon>Caryophanaceae</taxon>
        <taxon>Jeotgalibacillus</taxon>
    </lineage>
</organism>
<keyword evidence="2" id="KW-0472">Membrane</keyword>
<dbReference type="PANTHER" id="PTHR42852">
    <property type="entry name" value="THIOL:DISULFIDE INTERCHANGE PROTEIN DSBE"/>
    <property type="match status" value="1"/>
</dbReference>
<comment type="caution">
    <text evidence="4">The sequence shown here is derived from an EMBL/GenBank/DDBJ whole genome shotgun (WGS) entry which is preliminary data.</text>
</comment>
<dbReference type="PROSITE" id="PS00194">
    <property type="entry name" value="THIOREDOXIN_1"/>
    <property type="match status" value="1"/>
</dbReference>
<feature type="domain" description="Thioredoxin" evidence="3">
    <location>
        <begin position="50"/>
        <end position="189"/>
    </location>
</feature>
<keyword evidence="2" id="KW-1133">Transmembrane helix</keyword>
<evidence type="ECO:0000313" key="5">
    <source>
        <dbReference type="Proteomes" id="UP000031938"/>
    </source>
</evidence>
<dbReference type="GO" id="GO:0016491">
    <property type="term" value="F:oxidoreductase activity"/>
    <property type="evidence" value="ECO:0007669"/>
    <property type="project" value="InterPro"/>
</dbReference>
<dbReference type="Gene3D" id="3.40.30.10">
    <property type="entry name" value="Glutaredoxin"/>
    <property type="match status" value="1"/>
</dbReference>
<keyword evidence="5" id="KW-1185">Reference proteome</keyword>
<dbReference type="InterPro" id="IPR050553">
    <property type="entry name" value="Thioredoxin_ResA/DsbE_sf"/>
</dbReference>
<keyword evidence="2" id="KW-0812">Transmembrane</keyword>
<dbReference type="Pfam" id="PF00578">
    <property type="entry name" value="AhpC-TSA"/>
    <property type="match status" value="1"/>
</dbReference>
<proteinExistence type="predicted"/>
<dbReference type="STRING" id="889306.KP78_14300"/>
<dbReference type="PATRIC" id="fig|889306.3.peg.1439"/>
<reference evidence="4 5" key="1">
    <citation type="submission" date="2015-01" db="EMBL/GenBank/DDBJ databases">
        <title>Genome sequencing of Jeotgalibacillus soli.</title>
        <authorList>
            <person name="Goh K.M."/>
            <person name="Chan K.-G."/>
            <person name="Yaakop A.S."/>
            <person name="Ee R."/>
            <person name="Gan H.M."/>
            <person name="Chan C.S."/>
        </authorList>
    </citation>
    <scope>NUCLEOTIDE SEQUENCE [LARGE SCALE GENOMIC DNA]</scope>
    <source>
        <strain evidence="4 5">P9</strain>
    </source>
</reference>
<name>A0A0C2VM24_9BACL</name>
<dbReference type="CDD" id="cd02966">
    <property type="entry name" value="TlpA_like_family"/>
    <property type="match status" value="1"/>
</dbReference>